<evidence type="ECO:0000313" key="12">
    <source>
        <dbReference type="Proteomes" id="UP000054350"/>
    </source>
</evidence>
<dbReference type="GO" id="GO:0043022">
    <property type="term" value="F:ribosome binding"/>
    <property type="evidence" value="ECO:0007669"/>
    <property type="project" value="UniProtKB-UniRule"/>
</dbReference>
<feature type="compositionally biased region" description="Low complexity" evidence="9">
    <location>
        <begin position="483"/>
        <end position="501"/>
    </location>
</feature>
<dbReference type="InterPro" id="IPR015943">
    <property type="entry name" value="WD40/YVTN_repeat-like_dom_sf"/>
</dbReference>
<evidence type="ECO:0000256" key="1">
    <source>
        <dbReference type="ARBA" id="ARBA00009573"/>
    </source>
</evidence>
<dbReference type="InterPro" id="IPR013979">
    <property type="entry name" value="TIF_beta_prop-like"/>
</dbReference>
<evidence type="ECO:0000256" key="9">
    <source>
        <dbReference type="SAM" id="MobiDB-lite"/>
    </source>
</evidence>
<evidence type="ECO:0000256" key="4">
    <source>
        <dbReference type="ARBA" id="ARBA00022574"/>
    </source>
</evidence>
<evidence type="ECO:0000256" key="7">
    <source>
        <dbReference type="ARBA" id="ARBA00022917"/>
    </source>
</evidence>
<evidence type="ECO:0000256" key="2">
    <source>
        <dbReference type="ARBA" id="ARBA00013819"/>
    </source>
</evidence>
<feature type="compositionally biased region" description="Polar residues" evidence="9">
    <location>
        <begin position="504"/>
        <end position="514"/>
    </location>
</feature>
<reference evidence="11 12" key="2">
    <citation type="submission" date="2009-11" db="EMBL/GenBank/DDBJ databases">
        <title>The Genome Sequence of Allomyces macrogynus strain ATCC 38327.</title>
        <authorList>
            <consortium name="The Broad Institute Genome Sequencing Platform"/>
            <person name="Russ C."/>
            <person name="Cuomo C."/>
            <person name="Shea T."/>
            <person name="Young S.K."/>
            <person name="Zeng Q."/>
            <person name="Koehrsen M."/>
            <person name="Haas B."/>
            <person name="Borodovsky M."/>
            <person name="Guigo R."/>
            <person name="Alvarado L."/>
            <person name="Berlin A."/>
            <person name="Borenstein D."/>
            <person name="Chen Z."/>
            <person name="Engels R."/>
            <person name="Freedman E."/>
            <person name="Gellesch M."/>
            <person name="Goldberg J."/>
            <person name="Griggs A."/>
            <person name="Gujja S."/>
            <person name="Heiman D."/>
            <person name="Hepburn T."/>
            <person name="Howarth C."/>
            <person name="Jen D."/>
            <person name="Larson L."/>
            <person name="Lewis B."/>
            <person name="Mehta T."/>
            <person name="Park D."/>
            <person name="Pearson M."/>
            <person name="Roberts A."/>
            <person name="Saif S."/>
            <person name="Shenoy N."/>
            <person name="Sisk P."/>
            <person name="Stolte C."/>
            <person name="Sykes S."/>
            <person name="Walk T."/>
            <person name="White J."/>
            <person name="Yandava C."/>
            <person name="Burger G."/>
            <person name="Gray M.W."/>
            <person name="Holland P.W.H."/>
            <person name="King N."/>
            <person name="Lang F.B.F."/>
            <person name="Roger A.J."/>
            <person name="Ruiz-Trillo I."/>
            <person name="Lander E."/>
            <person name="Nusbaum C."/>
        </authorList>
    </citation>
    <scope>NUCLEOTIDE SEQUENCE [LARGE SCALE GENOMIC DNA]</scope>
    <source>
        <strain evidence="11 12">ATCC 38327</strain>
    </source>
</reference>
<dbReference type="VEuPathDB" id="FungiDB:AMAG_06304"/>
<comment type="function">
    <text evidence="8">Functions in the early steps of protein synthesis of a small number of specific mRNAs. Acts by directing the binding of methionyl-tRNAi to 40S ribosomal subunits. In contrast to the eIF-2 complex, it binds methionyl-tRNAi to 40S subunits in a codon-dependent manner, whereas the eIF-2 complex binds methionyl-tRNAi to 40S subunits in a GTP-dependent manner.</text>
</comment>
<keyword evidence="4" id="KW-0853">WD repeat</keyword>
<keyword evidence="7 8" id="KW-0648">Protein biosynthesis</keyword>
<sequence length="588" mass="64074">MQKSQHIVAYRSGADIAACDPFNPEAALATPFARTGAFRHFEYSRDGSSLAYVGPEGLTVVNVATGEDVYTFARKGIIEVSVSPNGLYVCTWERQARPDPETKRPHLNLLIHSLTTKAVIAEHAHKAQASWAPQWTDDETMYARLTSNAEVTIYSTAQRGSTFKLRATNIAAYSLSPGRNPHIAIFIPEAKNGNPAIVKIFSLGNFNVPISNKTFFKADKIKFIWNKIGTGVLLLTSTEVDATGQSYYGENNLYYMSTAGNWDCRVTLDKEGPIHDVAWAPNSKEFAVTYGFIPSKTALFSYRADPIFEFGTGPRNTVSFSPNGRILCIGGFGNLPGQLDFWDMTKRAKIASVSCPNSTQLSWSPDGRYLLTSTLSPRLRVDNGWKLWHYRGVCVASHAAKELFQVMWRPCAQLAPNPESWAKRELSPAPAGLAEAVKPKPAGAYRPPSARLGPRAVPGASFTQPPPQKRTVPGAPQTGGLVPRNSSPQSQQSQSRGNSASPAGAQQQNGSRGRTQGEKPASPAPAPGTDPQSIEKRSQYLIKKLKQIMGLKQKMANGETLDPAQVRKLESEGEVRMQLAEMGVTPPL</sequence>
<protein>
    <recommendedName>
        <fullName evidence="2 8">Eukaryotic translation initiation factor 2A</fullName>
        <shortName evidence="8">eIF-2A</shortName>
    </recommendedName>
</protein>
<dbReference type="OMA" id="MQARWPA"/>
<evidence type="ECO:0000313" key="11">
    <source>
        <dbReference type="EMBL" id="KNE61484.1"/>
    </source>
</evidence>
<evidence type="ECO:0000256" key="3">
    <source>
        <dbReference type="ARBA" id="ARBA00022540"/>
    </source>
</evidence>
<organism evidence="11 12">
    <name type="scientific">Allomyces macrogynus (strain ATCC 38327)</name>
    <name type="common">Allomyces javanicus var. macrogynus</name>
    <dbReference type="NCBI Taxonomy" id="578462"/>
    <lineage>
        <taxon>Eukaryota</taxon>
        <taxon>Fungi</taxon>
        <taxon>Fungi incertae sedis</taxon>
        <taxon>Blastocladiomycota</taxon>
        <taxon>Blastocladiomycetes</taxon>
        <taxon>Blastocladiales</taxon>
        <taxon>Blastocladiaceae</taxon>
        <taxon>Allomyces</taxon>
    </lineage>
</organism>
<proteinExistence type="inferred from homology"/>
<name>A0A0L0SGC6_ALLM3</name>
<evidence type="ECO:0000259" key="10">
    <source>
        <dbReference type="Pfam" id="PF08662"/>
    </source>
</evidence>
<dbReference type="InterPro" id="IPR011387">
    <property type="entry name" value="TIF2A"/>
</dbReference>
<dbReference type="GO" id="GO:0003729">
    <property type="term" value="F:mRNA binding"/>
    <property type="evidence" value="ECO:0007669"/>
    <property type="project" value="TreeGrafter"/>
</dbReference>
<dbReference type="AlphaFoldDB" id="A0A0L0SGC6"/>
<reference evidence="11 12" key="1">
    <citation type="submission" date="2009-11" db="EMBL/GenBank/DDBJ databases">
        <title>Annotation of Allomyces macrogynus ATCC 38327.</title>
        <authorList>
            <consortium name="The Broad Institute Genome Sequencing Platform"/>
            <person name="Russ C."/>
            <person name="Cuomo C."/>
            <person name="Burger G."/>
            <person name="Gray M.W."/>
            <person name="Holland P.W.H."/>
            <person name="King N."/>
            <person name="Lang F.B.F."/>
            <person name="Roger A.J."/>
            <person name="Ruiz-Trillo I."/>
            <person name="Young S.K."/>
            <person name="Zeng Q."/>
            <person name="Gargeya S."/>
            <person name="Fitzgerald M."/>
            <person name="Haas B."/>
            <person name="Abouelleil A."/>
            <person name="Alvarado L."/>
            <person name="Arachchi H.M."/>
            <person name="Berlin A."/>
            <person name="Chapman S.B."/>
            <person name="Gearin G."/>
            <person name="Goldberg J."/>
            <person name="Griggs A."/>
            <person name="Gujja S."/>
            <person name="Hansen M."/>
            <person name="Heiman D."/>
            <person name="Howarth C."/>
            <person name="Larimer J."/>
            <person name="Lui A."/>
            <person name="MacDonald P.J.P."/>
            <person name="McCowen C."/>
            <person name="Montmayeur A."/>
            <person name="Murphy C."/>
            <person name="Neiman D."/>
            <person name="Pearson M."/>
            <person name="Priest M."/>
            <person name="Roberts A."/>
            <person name="Saif S."/>
            <person name="Shea T."/>
            <person name="Sisk P."/>
            <person name="Stolte C."/>
            <person name="Sykes S."/>
            <person name="Wortman J."/>
            <person name="Nusbaum C."/>
            <person name="Birren B."/>
        </authorList>
    </citation>
    <scope>NUCLEOTIDE SEQUENCE [LARGE SCALE GENOMIC DNA]</scope>
    <source>
        <strain evidence="11 12">ATCC 38327</strain>
    </source>
</reference>
<dbReference type="OrthoDB" id="2194683at2759"/>
<keyword evidence="12" id="KW-1185">Reference proteome</keyword>
<keyword evidence="3 8" id="KW-0396">Initiation factor</keyword>
<feature type="region of interest" description="Disordered" evidence="9">
    <location>
        <begin position="434"/>
        <end position="538"/>
    </location>
</feature>
<dbReference type="PANTHER" id="PTHR13227:SF0">
    <property type="entry name" value="EUKARYOTIC TRANSLATION INITIATION FACTOR 2A"/>
    <property type="match status" value="1"/>
</dbReference>
<feature type="domain" description="Translation initiation factor beta propellor-like" evidence="10">
    <location>
        <begin position="213"/>
        <end position="406"/>
    </location>
</feature>
<evidence type="ECO:0000256" key="8">
    <source>
        <dbReference type="PIRNR" id="PIRNR017222"/>
    </source>
</evidence>
<dbReference type="Pfam" id="PF08662">
    <property type="entry name" value="eIF2A"/>
    <property type="match status" value="1"/>
</dbReference>
<dbReference type="EMBL" id="GG745338">
    <property type="protein sequence ID" value="KNE61484.1"/>
    <property type="molecule type" value="Genomic_DNA"/>
</dbReference>
<dbReference type="STRING" id="578462.A0A0L0SGC6"/>
<dbReference type="eggNOG" id="KOG2315">
    <property type="taxonomic scope" value="Eukaryota"/>
</dbReference>
<dbReference type="SUPFAM" id="SSF82171">
    <property type="entry name" value="DPP6 N-terminal domain-like"/>
    <property type="match status" value="1"/>
</dbReference>
<evidence type="ECO:0000256" key="6">
    <source>
        <dbReference type="ARBA" id="ARBA00022845"/>
    </source>
</evidence>
<dbReference type="GO" id="GO:0000049">
    <property type="term" value="F:tRNA binding"/>
    <property type="evidence" value="ECO:0007669"/>
    <property type="project" value="UniProtKB-UniRule"/>
</dbReference>
<evidence type="ECO:0000256" key="5">
    <source>
        <dbReference type="ARBA" id="ARBA00022737"/>
    </source>
</evidence>
<dbReference type="PANTHER" id="PTHR13227">
    <property type="entry name" value="EUKARYOTIC TRANSLATION INITIATION FACTOR 2A"/>
    <property type="match status" value="1"/>
</dbReference>
<keyword evidence="5" id="KW-0677">Repeat</keyword>
<dbReference type="GO" id="GO:0003743">
    <property type="term" value="F:translation initiation factor activity"/>
    <property type="evidence" value="ECO:0007669"/>
    <property type="project" value="UniProtKB-UniRule"/>
</dbReference>
<dbReference type="PIRSF" id="PIRSF017222">
    <property type="entry name" value="eIF2A"/>
    <property type="match status" value="1"/>
</dbReference>
<keyword evidence="6 8" id="KW-0810">Translation regulation</keyword>
<dbReference type="GO" id="GO:0022627">
    <property type="term" value="C:cytosolic small ribosomal subunit"/>
    <property type="evidence" value="ECO:0007669"/>
    <property type="project" value="TreeGrafter"/>
</dbReference>
<comment type="similarity">
    <text evidence="1 8">Belongs to the WD repeat EIF2A family.</text>
</comment>
<accession>A0A0L0SGC6</accession>
<dbReference type="Proteomes" id="UP000054350">
    <property type="component" value="Unassembled WGS sequence"/>
</dbReference>
<gene>
    <name evidence="11" type="ORF">AMAG_06304</name>
</gene>
<dbReference type="GO" id="GO:0006417">
    <property type="term" value="P:regulation of translation"/>
    <property type="evidence" value="ECO:0007669"/>
    <property type="project" value="UniProtKB-KW"/>
</dbReference>
<dbReference type="Gene3D" id="2.130.10.10">
    <property type="entry name" value="YVTN repeat-like/Quinoprotein amine dehydrogenase"/>
    <property type="match status" value="1"/>
</dbReference>